<dbReference type="EMBL" id="SOHM01000007">
    <property type="protein sequence ID" value="TFD94017.1"/>
    <property type="molecule type" value="Genomic_DNA"/>
</dbReference>
<proteinExistence type="predicted"/>
<accession>A0A4R9BY29</accession>
<reference evidence="1 2" key="1">
    <citation type="submission" date="2019-03" db="EMBL/GenBank/DDBJ databases">
        <title>Genomics of glacier-inhabiting Cryobacterium strains.</title>
        <authorList>
            <person name="Liu Q."/>
            <person name="Xin Y.-H."/>
        </authorList>
    </citation>
    <scope>NUCLEOTIDE SEQUENCE [LARGE SCALE GENOMIC DNA]</scope>
    <source>
        <strain evidence="1 2">Sr59</strain>
    </source>
</reference>
<protein>
    <recommendedName>
        <fullName evidence="3">Calcineurin-like phosphoesterase domain-containing protein</fullName>
    </recommendedName>
</protein>
<dbReference type="AlphaFoldDB" id="A0A4R9BY29"/>
<evidence type="ECO:0000313" key="1">
    <source>
        <dbReference type="EMBL" id="TFD94017.1"/>
    </source>
</evidence>
<dbReference type="Proteomes" id="UP000298468">
    <property type="component" value="Unassembled WGS sequence"/>
</dbReference>
<dbReference type="RefSeq" id="WP_134639447.1">
    <property type="nucleotide sequence ID" value="NZ_SOHM01000007.1"/>
</dbReference>
<comment type="caution">
    <text evidence="1">The sequence shown here is derived from an EMBL/GenBank/DDBJ whole genome shotgun (WGS) entry which is preliminary data.</text>
</comment>
<dbReference type="OrthoDB" id="5380150at2"/>
<dbReference type="SUPFAM" id="SSF56300">
    <property type="entry name" value="Metallo-dependent phosphatases"/>
    <property type="match status" value="1"/>
</dbReference>
<gene>
    <name evidence="1" type="ORF">E3T61_03190</name>
</gene>
<organism evidence="1 2">
    <name type="scientific">Cryobacterium lactosi</name>
    <dbReference type="NCBI Taxonomy" id="1259202"/>
    <lineage>
        <taxon>Bacteria</taxon>
        <taxon>Bacillati</taxon>
        <taxon>Actinomycetota</taxon>
        <taxon>Actinomycetes</taxon>
        <taxon>Micrococcales</taxon>
        <taxon>Microbacteriaceae</taxon>
        <taxon>Cryobacterium</taxon>
    </lineage>
</organism>
<evidence type="ECO:0008006" key="3">
    <source>
        <dbReference type="Google" id="ProtNLM"/>
    </source>
</evidence>
<sequence>MFFVDGNLDRHEDLYEHPVDASGYRWFAPNIGHLPRGFRATVAGGRTLAALGGAASVDRPRVRYLETVSADDLAALGASDVDILIGHDAPQPLPALDQQLAGSWTEDALAYAADARNMFTRGFLAVKPALYLGGHFHTPIDVVAGFVAGFGDGEDRFAARVVLLDAVSGRAQSQGIRDLASLTFEVFSLDD</sequence>
<keyword evidence="2" id="KW-1185">Reference proteome</keyword>
<name>A0A4R9BY29_9MICO</name>
<evidence type="ECO:0000313" key="2">
    <source>
        <dbReference type="Proteomes" id="UP000298468"/>
    </source>
</evidence>
<dbReference type="InterPro" id="IPR029052">
    <property type="entry name" value="Metallo-depent_PP-like"/>
</dbReference>